<dbReference type="InterPro" id="IPR002192">
    <property type="entry name" value="PPDK_AMP/ATP-bd"/>
</dbReference>
<dbReference type="Pfam" id="PF00391">
    <property type="entry name" value="PEP-utilizers"/>
    <property type="match status" value="1"/>
</dbReference>
<gene>
    <name evidence="19" type="ORF">BOH73_16330</name>
    <name evidence="20" type="ORF">BOH74_12305</name>
</gene>
<evidence type="ECO:0000256" key="10">
    <source>
        <dbReference type="ARBA" id="ARBA00022777"/>
    </source>
</evidence>
<dbReference type="FunFam" id="3.30.1490.20:FF:000010">
    <property type="entry name" value="Phosphoenolpyruvate synthase"/>
    <property type="match status" value="1"/>
</dbReference>
<dbReference type="GO" id="GO:0046872">
    <property type="term" value="F:metal ion binding"/>
    <property type="evidence" value="ECO:0007669"/>
    <property type="project" value="UniProtKB-KW"/>
</dbReference>
<sequence>MVEYVVSLDKLGVHDVEHVGGKNASLGEMISNLAGAGVSVPGGFATTSQAYRDFLELSGLNDQIHAALDALDVDDVNALARTGAQIRQWIMEAEFPEKLNAEIRTAFATLSQGNPDMAVAVRSSATAEDLPDASFAGQQETFLNIRGVENVIRAAKEVFASLFNDRAISYRVHQGFDHKLVALSAGVQRMVRSETGTAGVMFTLDTESGFRDVVFITGAYGLGETVVQGAVNPDEFYVHKQTLEAGRPAILRRNLGSKAIKMIYGEEASAGKSVKVIDVDKADRARFCLTDAEVSELAKQAMIIEKHYKCPMDIEWAKDGDDGKLYIVQARPETVKSRSAGNVMERYLLKETGTVLVEGRAIGQRIGAGKVRIIKDVSEMDKVQPGDVLVSDMTDPDWEPVMKRASAIVTNRGGRTCHAAIIARELGIPAVVGCGNATQLLKDGQGVTVSCAEGDTGFIFEGELGFDIKKNSVDAMPELPFKIMMNVGNPDRAFDFAQLPNAGVGLARLEFIINRMIGVHPKALLNYDGLPQEIKDSVDKRIAGYDDPVGFYVEKLVEGISTLAGAFTPKKVIVRLSDFKSNEYANLIGGKLYEPEEENPMLGFRGASRYISENFRDCFELECRALKRVRNEMGFTNVEIMVPFVRTLGEASQVIDLLAENGLKRGENGLRIIMMCELPSNAILAEEFLEFFDGFSIGSNDLTQLTLGLDRDSGVIAHLFDERNPAVKKLLSNAIQACNKAGKYIGICGQGPSDHPDLALWLMEQGIESVSLNPDTVLETWFFLAEGQAQA</sequence>
<dbReference type="SUPFAM" id="SSF51621">
    <property type="entry name" value="Phosphoenolpyruvate/pyruvate domain"/>
    <property type="match status" value="1"/>
</dbReference>
<dbReference type="NCBIfam" id="TIGR01418">
    <property type="entry name" value="PEP_synth"/>
    <property type="match status" value="1"/>
</dbReference>
<dbReference type="OrthoDB" id="9765468at2"/>
<reference evidence="20 21" key="1">
    <citation type="submission" date="2016-11" db="EMBL/GenBank/DDBJ databases">
        <title>Draft genome of Pseudomonas versuta A4R1.12.</title>
        <authorList>
            <person name="See-Too W.-S."/>
        </authorList>
    </citation>
    <scope>NUCLEOTIDE SEQUENCE [LARGE SCALE GENOMIC DNA]</scope>
    <source>
        <strain evidence="20 21">A4R1.12</strain>
    </source>
</reference>
<dbReference type="PROSITE" id="PS00742">
    <property type="entry name" value="PEP_ENZYMES_2"/>
    <property type="match status" value="1"/>
</dbReference>
<dbReference type="RefSeq" id="WP_010655860.1">
    <property type="nucleotide sequence ID" value="NZ_CP078563.1"/>
</dbReference>
<dbReference type="GO" id="GO:0008986">
    <property type="term" value="F:pyruvate, water dikinase activity"/>
    <property type="evidence" value="ECO:0007669"/>
    <property type="project" value="UniProtKB-EC"/>
</dbReference>
<keyword evidence="8 15" id="KW-0479">Metal-binding</keyword>
<evidence type="ECO:0000313" key="19">
    <source>
        <dbReference type="EMBL" id="OKA19672.1"/>
    </source>
</evidence>
<dbReference type="Proteomes" id="UP000185990">
    <property type="component" value="Unassembled WGS sequence"/>
</dbReference>
<evidence type="ECO:0000256" key="7">
    <source>
        <dbReference type="ARBA" id="ARBA00022679"/>
    </source>
</evidence>
<keyword evidence="7 15" id="KW-0808">Transferase</keyword>
<dbReference type="InterPro" id="IPR036637">
    <property type="entry name" value="Phosphohistidine_dom_sf"/>
</dbReference>
<dbReference type="FunFam" id="3.30.470.20:FF:000017">
    <property type="entry name" value="Phosphoenolpyruvate synthase"/>
    <property type="match status" value="1"/>
</dbReference>
<evidence type="ECO:0000256" key="15">
    <source>
        <dbReference type="PIRNR" id="PIRNR000854"/>
    </source>
</evidence>
<dbReference type="EC" id="2.7.9.2" evidence="5 15"/>
<dbReference type="FunFam" id="3.50.30.10:FF:000002">
    <property type="entry name" value="Phosphoenolpyruvate synthase"/>
    <property type="match status" value="1"/>
</dbReference>
<reference evidence="19 22" key="2">
    <citation type="submission" date="2016-11" db="EMBL/GenBank/DDBJ databases">
        <title>Draft genome of Pseudomonas versuta A4R1.5.</title>
        <authorList>
            <person name="See-Too W.-S."/>
        </authorList>
    </citation>
    <scope>NUCLEOTIDE SEQUENCE [LARGE SCALE GENOMIC DNA]</scope>
    <source>
        <strain evidence="19 22">A4R1.5</strain>
    </source>
</reference>
<dbReference type="Pfam" id="PF02896">
    <property type="entry name" value="PEP-utilizers_C"/>
    <property type="match status" value="1"/>
</dbReference>
<dbReference type="Gene3D" id="3.30.470.20">
    <property type="entry name" value="ATP-grasp fold, B domain"/>
    <property type="match status" value="1"/>
</dbReference>
<evidence type="ECO:0000313" key="21">
    <source>
        <dbReference type="Proteomes" id="UP000185990"/>
    </source>
</evidence>
<evidence type="ECO:0000313" key="20">
    <source>
        <dbReference type="EMBL" id="OKA24067.1"/>
    </source>
</evidence>
<dbReference type="SUPFAM" id="SSF52009">
    <property type="entry name" value="Phosphohistidine domain"/>
    <property type="match status" value="1"/>
</dbReference>
<dbReference type="PIRSF" id="PIRSF000854">
    <property type="entry name" value="PEP_synthase"/>
    <property type="match status" value="1"/>
</dbReference>
<accession>A0A853ZZS1</accession>
<dbReference type="InterPro" id="IPR015813">
    <property type="entry name" value="Pyrv/PenolPyrv_kinase-like_dom"/>
</dbReference>
<evidence type="ECO:0000256" key="14">
    <source>
        <dbReference type="ARBA" id="ARBA00047700"/>
    </source>
</evidence>
<evidence type="ECO:0000256" key="8">
    <source>
        <dbReference type="ARBA" id="ARBA00022723"/>
    </source>
</evidence>
<proteinExistence type="inferred from homology"/>
<organism evidence="20 21">
    <name type="scientific">Pseudomonas versuta</name>
    <dbReference type="NCBI Taxonomy" id="1788301"/>
    <lineage>
        <taxon>Bacteria</taxon>
        <taxon>Pseudomonadati</taxon>
        <taxon>Pseudomonadota</taxon>
        <taxon>Gammaproteobacteria</taxon>
        <taxon>Pseudomonadales</taxon>
        <taxon>Pseudomonadaceae</taxon>
        <taxon>Pseudomonas</taxon>
    </lineage>
</organism>
<dbReference type="FunFam" id="3.20.20.60:FF:000010">
    <property type="entry name" value="Phosphoenolpyruvate synthase"/>
    <property type="match status" value="1"/>
</dbReference>
<evidence type="ECO:0000256" key="4">
    <source>
        <dbReference type="ARBA" id="ARBA00007837"/>
    </source>
</evidence>
<dbReference type="PANTHER" id="PTHR43030:SF1">
    <property type="entry name" value="PHOSPHOENOLPYRUVATE SYNTHASE"/>
    <property type="match status" value="1"/>
</dbReference>
<keyword evidence="10 15" id="KW-0418">Kinase</keyword>
<dbReference type="InterPro" id="IPR018274">
    <property type="entry name" value="PEP_util_AS"/>
</dbReference>
<evidence type="ECO:0000256" key="9">
    <source>
        <dbReference type="ARBA" id="ARBA00022741"/>
    </source>
</evidence>
<comment type="caution">
    <text evidence="20">The sequence shown here is derived from an EMBL/GenBank/DDBJ whole genome shotgun (WGS) entry which is preliminary data.</text>
</comment>
<dbReference type="PROSITE" id="PS00370">
    <property type="entry name" value="PEP_ENZYMES_PHOS_SITE"/>
    <property type="match status" value="1"/>
</dbReference>
<comment type="similarity">
    <text evidence="4 15">Belongs to the PEP-utilizing enzyme family.</text>
</comment>
<evidence type="ECO:0000256" key="5">
    <source>
        <dbReference type="ARBA" id="ARBA00011996"/>
    </source>
</evidence>
<dbReference type="Pfam" id="PF01326">
    <property type="entry name" value="PPDK_N"/>
    <property type="match status" value="1"/>
</dbReference>
<evidence type="ECO:0000256" key="6">
    <source>
        <dbReference type="ARBA" id="ARBA00021623"/>
    </source>
</evidence>
<dbReference type="InterPro" id="IPR040442">
    <property type="entry name" value="Pyrv_kinase-like_dom_sf"/>
</dbReference>
<comment type="cofactor">
    <cofactor evidence="1 15">
        <name>Mg(2+)</name>
        <dbReference type="ChEBI" id="CHEBI:18420"/>
    </cofactor>
</comment>
<feature type="domain" description="PEP-utilising enzyme C-terminal" evidence="18">
    <location>
        <begin position="480"/>
        <end position="780"/>
    </location>
</feature>
<dbReference type="InterPro" id="IPR000121">
    <property type="entry name" value="PEP_util_C"/>
</dbReference>
<evidence type="ECO:0000259" key="17">
    <source>
        <dbReference type="Pfam" id="PF01326"/>
    </source>
</evidence>
<keyword evidence="12 15" id="KW-0460">Magnesium</keyword>
<keyword evidence="22" id="KW-1185">Reference proteome</keyword>
<dbReference type="InterPro" id="IPR008279">
    <property type="entry name" value="PEP-util_enz_mobile_dom"/>
</dbReference>
<dbReference type="SUPFAM" id="SSF56059">
    <property type="entry name" value="Glutathione synthetase ATP-binding domain-like"/>
    <property type="match status" value="1"/>
</dbReference>
<protein>
    <recommendedName>
        <fullName evidence="6 15">Phosphoenolpyruvate synthase</fullName>
        <shortName evidence="15">PEP synthase</shortName>
        <ecNumber evidence="5 15">2.7.9.2</ecNumber>
    </recommendedName>
    <alternativeName>
        <fullName evidence="13 15">Pyruvate, water dikinase</fullName>
    </alternativeName>
</protein>
<dbReference type="GO" id="GO:0006094">
    <property type="term" value="P:gluconeogenesis"/>
    <property type="evidence" value="ECO:0007669"/>
    <property type="project" value="UniProtKB-UniPathway"/>
</dbReference>
<comment type="pathway">
    <text evidence="3 15">Carbohydrate biosynthesis; gluconeogenesis.</text>
</comment>
<dbReference type="InterPro" id="IPR013815">
    <property type="entry name" value="ATP_grasp_subdomain_1"/>
</dbReference>
<dbReference type="PANTHER" id="PTHR43030">
    <property type="entry name" value="PHOSPHOENOLPYRUVATE SYNTHASE"/>
    <property type="match status" value="1"/>
</dbReference>
<evidence type="ECO:0000259" key="16">
    <source>
        <dbReference type="Pfam" id="PF00391"/>
    </source>
</evidence>
<dbReference type="Proteomes" id="UP000186677">
    <property type="component" value="Unassembled WGS sequence"/>
</dbReference>
<dbReference type="GO" id="GO:0005524">
    <property type="term" value="F:ATP binding"/>
    <property type="evidence" value="ECO:0007669"/>
    <property type="project" value="UniProtKB-KW"/>
</dbReference>
<dbReference type="PRINTS" id="PR01736">
    <property type="entry name" value="PHPHTRNFRASE"/>
</dbReference>
<evidence type="ECO:0000256" key="1">
    <source>
        <dbReference type="ARBA" id="ARBA00001946"/>
    </source>
</evidence>
<evidence type="ECO:0000313" key="22">
    <source>
        <dbReference type="Proteomes" id="UP000186677"/>
    </source>
</evidence>
<comment type="function">
    <text evidence="2 15">Catalyzes the phosphorylation of pyruvate to phosphoenolpyruvate.</text>
</comment>
<dbReference type="Gene3D" id="3.30.1490.20">
    <property type="entry name" value="ATP-grasp fold, A domain"/>
    <property type="match status" value="1"/>
</dbReference>
<feature type="domain" description="PEP-utilising enzyme mobile" evidence="16">
    <location>
        <begin position="384"/>
        <end position="454"/>
    </location>
</feature>
<keyword evidence="11 15" id="KW-0067">ATP-binding</keyword>
<dbReference type="Gene3D" id="3.20.20.60">
    <property type="entry name" value="Phosphoenolpyruvate-binding domains"/>
    <property type="match status" value="1"/>
</dbReference>
<evidence type="ECO:0000259" key="18">
    <source>
        <dbReference type="Pfam" id="PF02896"/>
    </source>
</evidence>
<evidence type="ECO:0000256" key="2">
    <source>
        <dbReference type="ARBA" id="ARBA00002988"/>
    </source>
</evidence>
<name>A0A853ZZS1_9PSED</name>
<keyword evidence="9 15" id="KW-0547">Nucleotide-binding</keyword>
<dbReference type="EMBL" id="MPJC01000009">
    <property type="protein sequence ID" value="OKA19672.1"/>
    <property type="molecule type" value="Genomic_DNA"/>
</dbReference>
<comment type="catalytic activity">
    <reaction evidence="14 15">
        <text>pyruvate + ATP + H2O = phosphoenolpyruvate + AMP + phosphate + 2 H(+)</text>
        <dbReference type="Rhea" id="RHEA:11364"/>
        <dbReference type="ChEBI" id="CHEBI:15361"/>
        <dbReference type="ChEBI" id="CHEBI:15377"/>
        <dbReference type="ChEBI" id="CHEBI:15378"/>
        <dbReference type="ChEBI" id="CHEBI:30616"/>
        <dbReference type="ChEBI" id="CHEBI:43474"/>
        <dbReference type="ChEBI" id="CHEBI:58702"/>
        <dbReference type="ChEBI" id="CHEBI:456215"/>
        <dbReference type="EC" id="2.7.9.2"/>
    </reaction>
</comment>
<evidence type="ECO:0000256" key="13">
    <source>
        <dbReference type="ARBA" id="ARBA00033470"/>
    </source>
</evidence>
<dbReference type="EMBL" id="MPJD01000018">
    <property type="protein sequence ID" value="OKA24067.1"/>
    <property type="molecule type" value="Genomic_DNA"/>
</dbReference>
<dbReference type="InterPro" id="IPR023151">
    <property type="entry name" value="PEP_util_CS"/>
</dbReference>
<dbReference type="Gene3D" id="3.50.30.10">
    <property type="entry name" value="Phosphohistidine domain"/>
    <property type="match status" value="1"/>
</dbReference>
<feature type="domain" description="Pyruvate phosphate dikinase AMP/ATP-binding" evidence="17">
    <location>
        <begin position="17"/>
        <end position="345"/>
    </location>
</feature>
<dbReference type="NCBIfam" id="NF005057">
    <property type="entry name" value="PRK06464.1"/>
    <property type="match status" value="1"/>
</dbReference>
<evidence type="ECO:0000256" key="3">
    <source>
        <dbReference type="ARBA" id="ARBA00004742"/>
    </source>
</evidence>
<dbReference type="UniPathway" id="UPA00138"/>
<evidence type="ECO:0000256" key="11">
    <source>
        <dbReference type="ARBA" id="ARBA00022840"/>
    </source>
</evidence>
<evidence type="ECO:0000256" key="12">
    <source>
        <dbReference type="ARBA" id="ARBA00022842"/>
    </source>
</evidence>
<dbReference type="AlphaFoldDB" id="A0A853ZZS1"/>
<dbReference type="InterPro" id="IPR006319">
    <property type="entry name" value="PEP_synth"/>
</dbReference>